<proteinExistence type="predicted"/>
<accession>A0A931B2J5</accession>
<dbReference type="PANTHER" id="PTHR44329:SF214">
    <property type="entry name" value="PROTEIN KINASE DOMAIN-CONTAINING PROTEIN"/>
    <property type="match status" value="1"/>
</dbReference>
<comment type="caution">
    <text evidence="2">The sequence shown here is derived from an EMBL/GenBank/DDBJ whole genome shotgun (WGS) entry which is preliminary data.</text>
</comment>
<dbReference type="AlphaFoldDB" id="A0A931B2J5"/>
<gene>
    <name evidence="2" type="ORF">I2501_13765</name>
</gene>
<evidence type="ECO:0000313" key="2">
    <source>
        <dbReference type="EMBL" id="MBF9069086.1"/>
    </source>
</evidence>
<feature type="domain" description="Protein kinase" evidence="1">
    <location>
        <begin position="1"/>
        <end position="282"/>
    </location>
</feature>
<dbReference type="InterPro" id="IPR011009">
    <property type="entry name" value="Kinase-like_dom_sf"/>
</dbReference>
<dbReference type="GO" id="GO:0004674">
    <property type="term" value="F:protein serine/threonine kinase activity"/>
    <property type="evidence" value="ECO:0007669"/>
    <property type="project" value="TreeGrafter"/>
</dbReference>
<dbReference type="InterPro" id="IPR000719">
    <property type="entry name" value="Prot_kinase_dom"/>
</dbReference>
<reference evidence="2" key="1">
    <citation type="submission" date="2020-11" db="EMBL/GenBank/DDBJ databases">
        <title>Isolation and identification of active actinomycetes.</title>
        <authorList>
            <person name="Yu B."/>
        </authorList>
    </citation>
    <scope>NUCLEOTIDE SEQUENCE</scope>
    <source>
        <strain evidence="2">NEAU-YB345</strain>
    </source>
</reference>
<dbReference type="SUPFAM" id="SSF56112">
    <property type="entry name" value="Protein kinase-like (PK-like)"/>
    <property type="match status" value="1"/>
</dbReference>
<protein>
    <submittedName>
        <fullName evidence="2">Protein kinase</fullName>
    </submittedName>
</protein>
<dbReference type="Pfam" id="PF00069">
    <property type="entry name" value="Pkinase"/>
    <property type="match status" value="1"/>
</dbReference>
<dbReference type="RefSeq" id="WP_196194259.1">
    <property type="nucleotide sequence ID" value="NZ_JADPRT010000005.1"/>
</dbReference>
<organism evidence="2 3">
    <name type="scientific">Streptacidiphilus fuscans</name>
    <dbReference type="NCBI Taxonomy" id="2789292"/>
    <lineage>
        <taxon>Bacteria</taxon>
        <taxon>Bacillati</taxon>
        <taxon>Actinomycetota</taxon>
        <taxon>Actinomycetes</taxon>
        <taxon>Kitasatosporales</taxon>
        <taxon>Streptomycetaceae</taxon>
        <taxon>Streptacidiphilus</taxon>
    </lineage>
</organism>
<evidence type="ECO:0000259" key="1">
    <source>
        <dbReference type="PROSITE" id="PS50011"/>
    </source>
</evidence>
<dbReference type="PROSITE" id="PS50011">
    <property type="entry name" value="PROTEIN_KINASE_DOM"/>
    <property type="match status" value="1"/>
</dbReference>
<sequence length="282" mass="30879">MRTLQDRFGQPLTAELLSDRRGSRAWKITGHSVRLALKANTPGADSGRDKVTELAQENATLTALTEAGAINPRYLVAAEPWQSGRWLAVRWIDGTPVYRAFATVRGVEGDLRTSRPWLLGVAHTWARQLAALHAAGWTHADVQPTNTLITHAGDAEVIDYALACGPTATPWLPYRGALTHTTAPEIAEALLSTHDDVHVQAESPADVWGLGASLYWCWTAQRPIAYADDVARVDKLRAIAKGETLPLEAGRPYPFPQFEELIRACLRPDPADRPTAAEAARW</sequence>
<keyword evidence="2" id="KW-0418">Kinase</keyword>
<name>A0A931B2J5_9ACTN</name>
<keyword evidence="2" id="KW-0808">Transferase</keyword>
<dbReference type="EMBL" id="JADPRT010000005">
    <property type="protein sequence ID" value="MBF9069086.1"/>
    <property type="molecule type" value="Genomic_DNA"/>
</dbReference>
<dbReference type="PANTHER" id="PTHR44329">
    <property type="entry name" value="SERINE/THREONINE-PROTEIN KINASE TNNI3K-RELATED"/>
    <property type="match status" value="1"/>
</dbReference>
<dbReference type="Proteomes" id="UP000657385">
    <property type="component" value="Unassembled WGS sequence"/>
</dbReference>
<dbReference type="InterPro" id="IPR051681">
    <property type="entry name" value="Ser/Thr_Kinases-Pseudokinases"/>
</dbReference>
<evidence type="ECO:0000313" key="3">
    <source>
        <dbReference type="Proteomes" id="UP000657385"/>
    </source>
</evidence>
<dbReference type="GO" id="GO:0005524">
    <property type="term" value="F:ATP binding"/>
    <property type="evidence" value="ECO:0007669"/>
    <property type="project" value="InterPro"/>
</dbReference>
<keyword evidence="3" id="KW-1185">Reference proteome</keyword>
<dbReference type="Gene3D" id="1.10.510.10">
    <property type="entry name" value="Transferase(Phosphotransferase) domain 1"/>
    <property type="match status" value="1"/>
</dbReference>
<dbReference type="SMART" id="SM00220">
    <property type="entry name" value="S_TKc"/>
    <property type="match status" value="1"/>
</dbReference>